<dbReference type="Pfam" id="PF17791">
    <property type="entry name" value="MG3"/>
    <property type="match status" value="1"/>
</dbReference>
<dbReference type="PANTHER" id="PTHR11412:SF136">
    <property type="entry name" value="CD109 ANTIGEN"/>
    <property type="match status" value="1"/>
</dbReference>
<dbReference type="Pfam" id="PF07678">
    <property type="entry name" value="TED_complement"/>
    <property type="match status" value="1"/>
</dbReference>
<evidence type="ECO:0000256" key="5">
    <source>
        <dbReference type="SAM" id="SignalP"/>
    </source>
</evidence>
<feature type="region of interest" description="Disordered" evidence="4">
    <location>
        <begin position="678"/>
        <end position="707"/>
    </location>
</feature>
<evidence type="ECO:0000313" key="9">
    <source>
        <dbReference type="WBParaSite" id="HNAJ_0001141201-mRNA-1"/>
    </source>
</evidence>
<reference evidence="9" key="1">
    <citation type="submission" date="2016-04" db="UniProtKB">
        <authorList>
            <consortium name="WormBaseParasite"/>
        </authorList>
    </citation>
    <scope>IDENTIFICATION</scope>
</reference>
<dbReference type="SUPFAM" id="SSF48239">
    <property type="entry name" value="Terpenoid cyclases/Protein prenyltransferases"/>
    <property type="match status" value="1"/>
</dbReference>
<dbReference type="Gene3D" id="2.60.40.1930">
    <property type="match status" value="1"/>
</dbReference>
<dbReference type="InterPro" id="IPR041555">
    <property type="entry name" value="MG3"/>
</dbReference>
<feature type="signal peptide" evidence="5">
    <location>
        <begin position="1"/>
        <end position="30"/>
    </location>
</feature>
<evidence type="ECO:0000256" key="2">
    <source>
        <dbReference type="ARBA" id="ARBA00022966"/>
    </source>
</evidence>
<evidence type="ECO:0000259" key="6">
    <source>
        <dbReference type="PROSITE" id="PS50026"/>
    </source>
</evidence>
<keyword evidence="3" id="KW-1015">Disulfide bond</keyword>
<dbReference type="EMBL" id="UZAE01013561">
    <property type="protein sequence ID" value="VDO10361.1"/>
    <property type="molecule type" value="Genomic_DNA"/>
</dbReference>
<keyword evidence="8" id="KW-1185">Reference proteome</keyword>
<dbReference type="InterPro" id="IPR013783">
    <property type="entry name" value="Ig-like_fold"/>
</dbReference>
<dbReference type="InterPro" id="IPR011626">
    <property type="entry name" value="Alpha-macroglobulin_TED"/>
</dbReference>
<evidence type="ECO:0000313" key="8">
    <source>
        <dbReference type="Proteomes" id="UP000278807"/>
    </source>
</evidence>
<keyword evidence="3" id="KW-0245">EGF-like domain</keyword>
<feature type="domain" description="EGF-like" evidence="6">
    <location>
        <begin position="645"/>
        <end position="677"/>
    </location>
</feature>
<keyword evidence="1 5" id="KW-0732">Signal</keyword>
<dbReference type="Pfam" id="PF00207">
    <property type="entry name" value="A2M"/>
    <property type="match status" value="1"/>
</dbReference>
<dbReference type="InterPro" id="IPR000742">
    <property type="entry name" value="EGF"/>
</dbReference>
<dbReference type="SUPFAM" id="SSF49410">
    <property type="entry name" value="Alpha-macroglobulin receptor domain"/>
    <property type="match status" value="1"/>
</dbReference>
<comment type="caution">
    <text evidence="3">Lacks conserved residue(s) required for the propagation of feature annotation.</text>
</comment>
<dbReference type="Gene3D" id="2.10.25.10">
    <property type="entry name" value="Laminin"/>
    <property type="match status" value="1"/>
</dbReference>
<dbReference type="PANTHER" id="PTHR11412">
    <property type="entry name" value="MACROGLOBULIN / COMPLEMENT"/>
    <property type="match status" value="1"/>
</dbReference>
<dbReference type="PROSITE" id="PS01186">
    <property type="entry name" value="EGF_2"/>
    <property type="match status" value="1"/>
</dbReference>
<dbReference type="SMART" id="SM01360">
    <property type="entry name" value="A2M"/>
    <property type="match status" value="1"/>
</dbReference>
<reference evidence="7 8" key="2">
    <citation type="submission" date="2018-11" db="EMBL/GenBank/DDBJ databases">
        <authorList>
            <consortium name="Pathogen Informatics"/>
        </authorList>
    </citation>
    <scope>NUCLEOTIDE SEQUENCE [LARGE SCALE GENOMIC DNA]</scope>
</reference>
<dbReference type="Gene3D" id="1.50.10.20">
    <property type="match status" value="1"/>
</dbReference>
<dbReference type="PROSITE" id="PS50026">
    <property type="entry name" value="EGF_3"/>
    <property type="match status" value="1"/>
</dbReference>
<name>A0A158QJA9_RODNA</name>
<gene>
    <name evidence="7" type="ORF">HNAJ_LOCUS11402</name>
</gene>
<feature type="disulfide bond" evidence="3">
    <location>
        <begin position="667"/>
        <end position="676"/>
    </location>
</feature>
<dbReference type="WBParaSite" id="HNAJ_0001141201-mRNA-1">
    <property type="protein sequence ID" value="HNAJ_0001141201-mRNA-1"/>
    <property type="gene ID" value="HNAJ_0001141201"/>
</dbReference>
<proteinExistence type="predicted"/>
<dbReference type="InterPro" id="IPR008930">
    <property type="entry name" value="Terpenoid_cyclase/PrenylTrfase"/>
</dbReference>
<evidence type="ECO:0000256" key="4">
    <source>
        <dbReference type="SAM" id="MobiDB-lite"/>
    </source>
</evidence>
<dbReference type="Gene3D" id="2.60.40.690">
    <property type="entry name" value="Alpha-macroglobulin, receptor-binding domain"/>
    <property type="match status" value="1"/>
</dbReference>
<dbReference type="GO" id="GO:0004866">
    <property type="term" value="F:endopeptidase inhibitor activity"/>
    <property type="evidence" value="ECO:0007669"/>
    <property type="project" value="InterPro"/>
</dbReference>
<keyword evidence="2" id="KW-0882">Thioester bond</keyword>
<protein>
    <submittedName>
        <fullName evidence="9">EGF-like domain-containing protein</fullName>
    </submittedName>
</protein>
<dbReference type="PROSITE" id="PS00022">
    <property type="entry name" value="EGF_1"/>
    <property type="match status" value="1"/>
</dbReference>
<evidence type="ECO:0000256" key="3">
    <source>
        <dbReference type="PROSITE-ProRule" id="PRU00076"/>
    </source>
</evidence>
<organism evidence="9">
    <name type="scientific">Rodentolepis nana</name>
    <name type="common">Dwarf tapeworm</name>
    <name type="synonym">Hymenolepis nana</name>
    <dbReference type="NCBI Taxonomy" id="102285"/>
    <lineage>
        <taxon>Eukaryota</taxon>
        <taxon>Metazoa</taxon>
        <taxon>Spiralia</taxon>
        <taxon>Lophotrochozoa</taxon>
        <taxon>Platyhelminthes</taxon>
        <taxon>Cestoda</taxon>
        <taxon>Eucestoda</taxon>
        <taxon>Cyclophyllidea</taxon>
        <taxon>Hymenolepididae</taxon>
        <taxon>Rodentolepis</taxon>
    </lineage>
</organism>
<dbReference type="InterPro" id="IPR036595">
    <property type="entry name" value="A-macroglobulin_rcpt-bd_sf"/>
</dbReference>
<sequence>MSACLLLILSCATCFGIILIPGDGVEYVDAENPVDIFLPNEFYTDISNRIVITSLKPIFKISISICLDKTQIGDLGNTVYAQMKSNLSVDDSGNTYILRYFMPIQLPPSTIFTLKLTYWYCRKDNCLNKENIVNRTVEKDVQTVRRYVLIMGETDKTIYQPGEEVHFRFIALTSRQIFANSESSYWPAFKIVEIGKVSASPLLINSDERKRYHNLPIFDSIEVRDPLGKLEKRWENVDPVKAFNLSYLISMNAKQGNWKIIARARMSSEVIKILVKTYTPPWFRAKVTLPDIIRLKDFKVIAEVCAEHRNGSPVRGTFTAQVCICDQHILERQYEVGKRFNMNMCVDIFNKRTRFCKEIAGILNGAKCSNFSVNISELVRGETVLWAEKLGTFVEIYEFDTRKIVVASEICKLEKWPEPLLEIKITNTYKCGIPITGQIIYRNAGGGENEELEIIVREVKNTCNRWKTSLLENPTQLMRLISVKPNIEVYSFTLPPHYSGNSIYITVQQRRKLNDTNVDLSNSILDTNNQHPWSDPPKGRVNLSASKILDLWDNSLGPAIQVTVVSKNNDSCPRSVILGVVSNRQLSRNTTMTLHFLSNGQLFKKKVALDSVDSYLLNENGHSHNNDTVSDPLKCLIGWTGENCLVPVCERDCGRGGSCAAPRRCVCKPGWSGDTCELEPQRKRNRGDEGERERRSAHKSGFEHTRMNENPIPKKVTYIYNATLELGNDFGPEIRAVASILINGKLVTDFIKIDRLYPCSSSQLFEGKITLEIGKQSAIPGERININLSAEDKRDPMVCFLSVSTIENNPHSCRIKSNSFSEALKGYRNLDVEGSIKGTEDAFRAADIIFIQVLSKEKLKNSEVFPSGCTHSGYLGQLAVEGPYTAAEFPAADPVKEGISLYMNKGTPALKMFPEVIFLEPMSLRDGSLNKTFRVPSYLNTWEVNAFCFSRKHGIWTPKAKPHFTTQMPFYIDLASPVSAKRSELLLLKINIITTLSMTDVSKFSCYDLHASLEVDNRGLQIIGSSSRSATICFRYSTTQSRFEFQIPVRTLRIGRFNITAKVVGKRNNFPLNYKYDTEAKADFLIKDAVQRTLQVTSEGVEKKITSHRILCSSEGGSLMRPNLQNERLLPGSLHSYLAFGVSPLTLVLNNLNSGTSLPTGFGRSNLASFTPSIHILRYILQNQLRDTARGKELIGTFVHDIIRGLDKQEQFYHAKTGGFSNLGERHGDKENLWLTASVFQTFSEATKLPLAALSGEFLNINSILSTTFDYLASQQDAKGCFWEKRDTNEKESDGKLLLTTHILSALNTACAEIKQLKSKKYEKAIEWASNCVERMIEMNHVSKMSTHILARVLYALKDSCYFSNSTKCGRLLSELKRRAESSATTMCWRSFGGVNNLKDLETTAYAVLSIGTENLSPKDRLAVLRWLVQQHDEHEGFYSYQDSAISIRVMLKLSEDFLSPFTKKLITIKSKPKNAFNIRMEIDKTDLYKVHSLEIDSSNITSISEVNVDIVTSNFVCLSTEFTTIYNVLEPLEKDSPFNLEISSDHFENNGNATCSVNQKEICVRSTESRAFVVTIQLPSGWMVKLDEMKDVSFNGGIHKIDFNPKKHEINAYFISTNENKFINVTACFALSFYSYLAVDNIQPGLVTVRDLENPKKLIQKFLKLDSYHVNFNSSENVLLAVNNVKRSLSALLNLLNSSFCHNNLTLNVFKPLHQYIPRNVLFGKIYSFHSNGAFVSWNTTVHFSGSLEKLNGTENGLAFFSTMSLLNFQQIYLRKEHFILLDYIQNHSSNSKNHSVVSRLHCFNSPSFALFKKLFSRPIPA</sequence>
<dbReference type="InterPro" id="IPR050473">
    <property type="entry name" value="A2M/Complement_sys"/>
</dbReference>
<feature type="chain" id="PRO_5043135463" evidence="5">
    <location>
        <begin position="31"/>
        <end position="1823"/>
    </location>
</feature>
<accession>A0A158QJA9</accession>
<feature type="disulfide bond" evidence="3">
    <location>
        <begin position="649"/>
        <end position="659"/>
    </location>
</feature>
<dbReference type="STRING" id="102285.A0A158QJA9"/>
<dbReference type="GO" id="GO:0005615">
    <property type="term" value="C:extracellular space"/>
    <property type="evidence" value="ECO:0007669"/>
    <property type="project" value="InterPro"/>
</dbReference>
<evidence type="ECO:0000256" key="1">
    <source>
        <dbReference type="ARBA" id="ARBA00022729"/>
    </source>
</evidence>
<dbReference type="InterPro" id="IPR009048">
    <property type="entry name" value="A-macroglobulin_rcpt-bd"/>
</dbReference>
<evidence type="ECO:0000313" key="7">
    <source>
        <dbReference type="EMBL" id="VDO10361.1"/>
    </source>
</evidence>
<dbReference type="Pfam" id="PF07677">
    <property type="entry name" value="A2M_recep"/>
    <property type="match status" value="1"/>
</dbReference>
<dbReference type="Gene3D" id="2.60.120.1540">
    <property type="match status" value="1"/>
</dbReference>
<dbReference type="InterPro" id="IPR001599">
    <property type="entry name" value="Macroglobln_a2"/>
</dbReference>
<dbReference type="Proteomes" id="UP000278807">
    <property type="component" value="Unassembled WGS sequence"/>
</dbReference>
<dbReference type="Gene3D" id="2.60.40.10">
    <property type="entry name" value="Immunoglobulins"/>
    <property type="match status" value="1"/>
</dbReference>
<dbReference type="OrthoDB" id="9998011at2759"/>
<feature type="compositionally biased region" description="Basic and acidic residues" evidence="4">
    <location>
        <begin position="679"/>
        <end position="707"/>
    </location>
</feature>